<dbReference type="Gene3D" id="3.40.50.450">
    <property type="match status" value="1"/>
</dbReference>
<dbReference type="PANTHER" id="PTHR13697">
    <property type="entry name" value="PHOSPHOFRUCTOKINASE"/>
    <property type="match status" value="1"/>
</dbReference>
<keyword evidence="12 15" id="KW-0460">Magnesium</keyword>
<accession>A0A926HXV7</accession>
<comment type="caution">
    <text evidence="17">The sequence shown here is derived from an EMBL/GenBank/DDBJ whole genome shotgun (WGS) entry which is preliminary data.</text>
</comment>
<comment type="pathway">
    <text evidence="4 15">Carbohydrate degradation; glycolysis; D-glyceraldehyde 3-phosphate and glycerone phosphate from D-glucose: step 3/4.</text>
</comment>
<evidence type="ECO:0000256" key="5">
    <source>
        <dbReference type="ARBA" id="ARBA00022490"/>
    </source>
</evidence>
<dbReference type="Gene3D" id="3.40.50.460">
    <property type="entry name" value="Phosphofructokinase domain"/>
    <property type="match status" value="1"/>
</dbReference>
<comment type="caution">
    <text evidence="15">Lacks conserved residue(s) required for the propagation of feature annotation.</text>
</comment>
<comment type="similarity">
    <text evidence="15">Belongs to the phosphofructokinase type A (PFKA) family. ATP-dependent PFK group I subfamily. Prokaryotic clade 'B1' sub-subfamily.</text>
</comment>
<dbReference type="RefSeq" id="WP_249311657.1">
    <property type="nucleotide sequence ID" value="NZ_JACRSU010000002.1"/>
</dbReference>
<feature type="binding site" evidence="15">
    <location>
        <position position="251"/>
    </location>
    <ligand>
        <name>substrate</name>
        <note>ligand shared between dimeric partners</note>
    </ligand>
</feature>
<name>A0A926HXV7_9FIRM</name>
<gene>
    <name evidence="15 17" type="primary">pfkA</name>
    <name evidence="17" type="ORF">H8698_05710</name>
</gene>
<comment type="cofactor">
    <cofactor evidence="1 15">
        <name>Mg(2+)</name>
        <dbReference type="ChEBI" id="CHEBI:18420"/>
    </cofactor>
</comment>
<evidence type="ECO:0000256" key="9">
    <source>
        <dbReference type="ARBA" id="ARBA00022741"/>
    </source>
</evidence>
<evidence type="ECO:0000256" key="12">
    <source>
        <dbReference type="ARBA" id="ARBA00022842"/>
    </source>
</evidence>
<dbReference type="GO" id="GO:0048029">
    <property type="term" value="F:monosaccharide binding"/>
    <property type="evidence" value="ECO:0007669"/>
    <property type="project" value="TreeGrafter"/>
</dbReference>
<dbReference type="AlphaFoldDB" id="A0A926HXV7"/>
<dbReference type="GO" id="GO:0016208">
    <property type="term" value="F:AMP binding"/>
    <property type="evidence" value="ECO:0007669"/>
    <property type="project" value="TreeGrafter"/>
</dbReference>
<dbReference type="GO" id="GO:0061621">
    <property type="term" value="P:canonical glycolysis"/>
    <property type="evidence" value="ECO:0007669"/>
    <property type="project" value="TreeGrafter"/>
</dbReference>
<feature type="binding site" description="in other chain" evidence="15">
    <location>
        <begin position="128"/>
        <end position="130"/>
    </location>
    <ligand>
        <name>substrate</name>
        <note>ligand shared between dimeric partners</note>
    </ligand>
</feature>
<feature type="active site" description="Proton acceptor" evidence="15">
    <location>
        <position position="130"/>
    </location>
</feature>
<dbReference type="PRINTS" id="PR00476">
    <property type="entry name" value="PHFRCTKINASE"/>
</dbReference>
<dbReference type="HAMAP" id="MF_00339">
    <property type="entry name" value="Phosphofructokinase_I_B1"/>
    <property type="match status" value="1"/>
</dbReference>
<feature type="binding site" description="in other chain" evidence="15">
    <location>
        <position position="226"/>
    </location>
    <ligand>
        <name>substrate</name>
        <note>ligand shared between dimeric partners</note>
    </ligand>
</feature>
<evidence type="ECO:0000256" key="13">
    <source>
        <dbReference type="ARBA" id="ARBA00023152"/>
    </source>
</evidence>
<dbReference type="GO" id="GO:0046872">
    <property type="term" value="F:metal ion binding"/>
    <property type="evidence" value="ECO:0007669"/>
    <property type="project" value="UniProtKB-KW"/>
</dbReference>
<sequence>MNNMKKIGVLTSGGDAPGMNAAIRAVVRAGINQGLEVLGIKKGYVGLLEGLYDEMTARSVSDILHRGGTILQSARCKEFKTQEGVQKAVETAKEIGLDGLVVIGGDGSFRGARDLSLAGLPTVGIPGTIDNDIGCSDYTIGFDTALNTVQEAIDKIRDTCRSHDRCSVVEVMGRDAGYIAAYVGLSCGAEAVIVPEKHFDFKKDVLQSIAEGVKRGKEQHLIIVAEGVTKDNISAIDMAKRIEEETGVETRATILGHIQRGGNPSVKDRVVASKMGYFAVELIKEGIGNRIVATKGDDIVDYDILEGLNMSKKLDAELLKISEILSM</sequence>
<evidence type="ECO:0000256" key="1">
    <source>
        <dbReference type="ARBA" id="ARBA00001946"/>
    </source>
</evidence>
<feature type="binding site" evidence="15">
    <location>
        <position position="165"/>
    </location>
    <ligand>
        <name>substrate</name>
        <note>ligand shared between dimeric partners</note>
    </ligand>
</feature>
<evidence type="ECO:0000313" key="17">
    <source>
        <dbReference type="EMBL" id="MBC8540469.1"/>
    </source>
</evidence>
<feature type="binding site" description="in other chain" evidence="15">
    <location>
        <begin position="172"/>
        <end position="174"/>
    </location>
    <ligand>
        <name>substrate</name>
        <note>ligand shared between dimeric partners</note>
    </ligand>
</feature>
<feature type="binding site" evidence="15">
    <location>
        <begin position="24"/>
        <end position="28"/>
    </location>
    <ligand>
        <name>ADP</name>
        <dbReference type="ChEBI" id="CHEBI:456216"/>
        <note>allosteric activator; ligand shared between dimeric partners</note>
    </ligand>
</feature>
<dbReference type="InterPro" id="IPR012003">
    <property type="entry name" value="ATP_PFK_prok-type"/>
</dbReference>
<comment type="catalytic activity">
    <reaction evidence="14 15">
        <text>beta-D-fructose 6-phosphate + ATP = beta-D-fructose 1,6-bisphosphate + ADP + H(+)</text>
        <dbReference type="Rhea" id="RHEA:16109"/>
        <dbReference type="ChEBI" id="CHEBI:15378"/>
        <dbReference type="ChEBI" id="CHEBI:30616"/>
        <dbReference type="ChEBI" id="CHEBI:32966"/>
        <dbReference type="ChEBI" id="CHEBI:57634"/>
        <dbReference type="ChEBI" id="CHEBI:456216"/>
        <dbReference type="EC" id="2.7.1.11"/>
    </reaction>
</comment>
<keyword evidence="9 15" id="KW-0547">Nucleotide-binding</keyword>
<keyword evidence="11 15" id="KW-0067">ATP-binding</keyword>
<keyword evidence="6 15" id="KW-0021">Allosteric enzyme</keyword>
<feature type="domain" description="Phosphofructokinase" evidence="16">
    <location>
        <begin position="6"/>
        <end position="283"/>
    </location>
</feature>
<dbReference type="EC" id="2.7.1.11" evidence="15"/>
<dbReference type="FunFam" id="3.40.50.450:FF:000001">
    <property type="entry name" value="ATP-dependent 6-phosphofructokinase"/>
    <property type="match status" value="1"/>
</dbReference>
<dbReference type="PANTHER" id="PTHR13697:SF4">
    <property type="entry name" value="ATP-DEPENDENT 6-PHOSPHOFRUCTOKINASE"/>
    <property type="match status" value="1"/>
</dbReference>
<evidence type="ECO:0000259" key="16">
    <source>
        <dbReference type="Pfam" id="PF00365"/>
    </source>
</evidence>
<dbReference type="EMBL" id="JACRSU010000002">
    <property type="protein sequence ID" value="MBC8540469.1"/>
    <property type="molecule type" value="Genomic_DNA"/>
</dbReference>
<feature type="binding site" description="in other chain" evidence="15">
    <location>
        <begin position="188"/>
        <end position="190"/>
    </location>
    <ligand>
        <name>ADP</name>
        <dbReference type="ChEBI" id="CHEBI:456216"/>
        <note>allosteric activator; ligand shared between dimeric partners</note>
    </ligand>
</feature>
<feature type="binding site" evidence="15">
    <location>
        <position position="106"/>
    </location>
    <ligand>
        <name>Mg(2+)</name>
        <dbReference type="ChEBI" id="CHEBI:18420"/>
        <note>catalytic</note>
    </ligand>
</feature>
<dbReference type="NCBIfam" id="TIGR02482">
    <property type="entry name" value="PFKA_ATP"/>
    <property type="match status" value="1"/>
</dbReference>
<dbReference type="GO" id="GO:0003872">
    <property type="term" value="F:6-phosphofructokinase activity"/>
    <property type="evidence" value="ECO:0007669"/>
    <property type="project" value="UniProtKB-UniRule"/>
</dbReference>
<keyword evidence="10 15" id="KW-0418">Kinase</keyword>
<feature type="binding site" evidence="15">
    <location>
        <begin position="75"/>
        <end position="76"/>
    </location>
    <ligand>
        <name>ATP</name>
        <dbReference type="ChEBI" id="CHEBI:30616"/>
    </ligand>
</feature>
<dbReference type="InterPro" id="IPR035966">
    <property type="entry name" value="PKF_sf"/>
</dbReference>
<evidence type="ECO:0000313" key="18">
    <source>
        <dbReference type="Proteomes" id="UP000611762"/>
    </source>
</evidence>
<dbReference type="InterPro" id="IPR000023">
    <property type="entry name" value="Phosphofructokinase_dom"/>
</dbReference>
<dbReference type="InterPro" id="IPR022953">
    <property type="entry name" value="ATP_PFK"/>
</dbReference>
<evidence type="ECO:0000256" key="8">
    <source>
        <dbReference type="ARBA" id="ARBA00022723"/>
    </source>
</evidence>
<evidence type="ECO:0000256" key="15">
    <source>
        <dbReference type="HAMAP-Rule" id="MF_00339"/>
    </source>
</evidence>
<dbReference type="InterPro" id="IPR012828">
    <property type="entry name" value="PFKA_ATP_prok"/>
</dbReference>
<evidence type="ECO:0000256" key="4">
    <source>
        <dbReference type="ARBA" id="ARBA00004679"/>
    </source>
</evidence>
<feature type="binding site" description="in other chain" evidence="15">
    <location>
        <position position="215"/>
    </location>
    <ligand>
        <name>ADP</name>
        <dbReference type="ChEBI" id="CHEBI:456216"/>
        <note>allosteric activator; ligand shared between dimeric partners</note>
    </ligand>
</feature>
<keyword evidence="8 15" id="KW-0479">Metal-binding</keyword>
<keyword evidence="5 15" id="KW-0963">Cytoplasm</keyword>
<evidence type="ECO:0000256" key="6">
    <source>
        <dbReference type="ARBA" id="ARBA00022533"/>
    </source>
</evidence>
<proteinExistence type="inferred from homology"/>
<feature type="binding site" description="in other chain" evidence="15">
    <location>
        <begin position="217"/>
        <end position="219"/>
    </location>
    <ligand>
        <name>ADP</name>
        <dbReference type="ChEBI" id="CHEBI:456216"/>
        <note>allosteric activator; ligand shared between dimeric partners</note>
    </ligand>
</feature>
<protein>
    <recommendedName>
        <fullName evidence="15">ATP-dependent 6-phosphofructokinase</fullName>
        <shortName evidence="15">ATP-PFK</shortName>
        <shortName evidence="15">Phosphofructokinase</shortName>
        <ecNumber evidence="15">2.7.1.11</ecNumber>
    </recommendedName>
    <alternativeName>
        <fullName evidence="15">Phosphohexokinase</fullName>
    </alternativeName>
</protein>
<reference evidence="17" key="1">
    <citation type="submission" date="2020-08" db="EMBL/GenBank/DDBJ databases">
        <title>Genome public.</title>
        <authorList>
            <person name="Liu C."/>
            <person name="Sun Q."/>
        </authorList>
    </citation>
    <scope>NUCLEOTIDE SEQUENCE</scope>
    <source>
        <strain evidence="17">H8</strain>
    </source>
</reference>
<keyword evidence="13 15" id="KW-0324">Glycolysis</keyword>
<comment type="subunit">
    <text evidence="15">Homotetramer.</text>
</comment>
<dbReference type="InterPro" id="IPR015912">
    <property type="entry name" value="Phosphofructokinase_CS"/>
</dbReference>
<organism evidence="17 18">
    <name type="scientific">Congzhengia minquanensis</name>
    <dbReference type="NCBI Taxonomy" id="2763657"/>
    <lineage>
        <taxon>Bacteria</taxon>
        <taxon>Bacillati</taxon>
        <taxon>Bacillota</taxon>
        <taxon>Clostridia</taxon>
        <taxon>Eubacteriales</taxon>
        <taxon>Oscillospiraceae</taxon>
        <taxon>Congzhengia</taxon>
    </lineage>
</organism>
<dbReference type="GO" id="GO:0006002">
    <property type="term" value="P:fructose 6-phosphate metabolic process"/>
    <property type="evidence" value="ECO:0007669"/>
    <property type="project" value="UniProtKB-UniRule"/>
</dbReference>
<comment type="function">
    <text evidence="2 15">Catalyzes the phosphorylation of D-fructose 6-phosphate to fructose 1,6-bisphosphate by ATP, the first committing step of glycolysis.</text>
</comment>
<dbReference type="GO" id="GO:0042802">
    <property type="term" value="F:identical protein binding"/>
    <property type="evidence" value="ECO:0007669"/>
    <property type="project" value="TreeGrafter"/>
</dbReference>
<dbReference type="Pfam" id="PF00365">
    <property type="entry name" value="PFK"/>
    <property type="match status" value="1"/>
</dbReference>
<dbReference type="GO" id="GO:0070095">
    <property type="term" value="F:fructose-6-phosphate binding"/>
    <property type="evidence" value="ECO:0007669"/>
    <property type="project" value="TreeGrafter"/>
</dbReference>
<feature type="binding site" evidence="15">
    <location>
        <position position="14"/>
    </location>
    <ligand>
        <name>ATP</name>
        <dbReference type="ChEBI" id="CHEBI:30616"/>
    </ligand>
</feature>
<evidence type="ECO:0000256" key="2">
    <source>
        <dbReference type="ARBA" id="ARBA00002659"/>
    </source>
</evidence>
<comment type="subcellular location">
    <subcellularLocation>
        <location evidence="3 15">Cytoplasm</location>
    </subcellularLocation>
</comment>
<dbReference type="GO" id="GO:0030388">
    <property type="term" value="P:fructose 1,6-bisphosphate metabolic process"/>
    <property type="evidence" value="ECO:0007669"/>
    <property type="project" value="TreeGrafter"/>
</dbReference>
<dbReference type="GO" id="GO:0005945">
    <property type="term" value="C:6-phosphofructokinase complex"/>
    <property type="evidence" value="ECO:0007669"/>
    <property type="project" value="TreeGrafter"/>
</dbReference>
<feature type="binding site" description="in other chain" evidence="15">
    <location>
        <position position="157"/>
    </location>
    <ligand>
        <name>ADP</name>
        <dbReference type="ChEBI" id="CHEBI:456216"/>
        <note>allosteric activator; ligand shared between dimeric partners</note>
    </ligand>
</feature>
<feature type="binding site" description="in other chain" evidence="15">
    <location>
        <begin position="257"/>
        <end position="260"/>
    </location>
    <ligand>
        <name>substrate</name>
        <note>ligand shared between dimeric partners</note>
    </ligand>
</feature>
<evidence type="ECO:0000256" key="11">
    <source>
        <dbReference type="ARBA" id="ARBA00022840"/>
    </source>
</evidence>
<feature type="binding site" evidence="15">
    <location>
        <begin position="105"/>
        <end position="108"/>
    </location>
    <ligand>
        <name>ATP</name>
        <dbReference type="ChEBI" id="CHEBI:30616"/>
    </ligand>
</feature>
<keyword evidence="18" id="KW-1185">Reference proteome</keyword>
<evidence type="ECO:0000256" key="14">
    <source>
        <dbReference type="ARBA" id="ARBA00048070"/>
    </source>
</evidence>
<keyword evidence="7 15" id="KW-0808">Transferase</keyword>
<evidence type="ECO:0000256" key="10">
    <source>
        <dbReference type="ARBA" id="ARBA00022777"/>
    </source>
</evidence>
<dbReference type="NCBIfam" id="NF002872">
    <property type="entry name" value="PRK03202.1"/>
    <property type="match status" value="1"/>
</dbReference>
<dbReference type="GO" id="GO:0005524">
    <property type="term" value="F:ATP binding"/>
    <property type="evidence" value="ECO:0007669"/>
    <property type="project" value="UniProtKB-UniRule"/>
</dbReference>
<evidence type="ECO:0000256" key="7">
    <source>
        <dbReference type="ARBA" id="ARBA00022679"/>
    </source>
</evidence>
<comment type="activity regulation">
    <text evidence="15">Allosterically activated by ADP and other diphosphonucleosides, and allosterically inhibited by phosphoenolpyruvate.</text>
</comment>
<dbReference type="FunFam" id="3.40.50.460:FF:000002">
    <property type="entry name" value="ATP-dependent 6-phosphofructokinase"/>
    <property type="match status" value="1"/>
</dbReference>
<dbReference type="PROSITE" id="PS00433">
    <property type="entry name" value="PHOSPHOFRUCTOKINASE"/>
    <property type="match status" value="1"/>
</dbReference>
<dbReference type="Proteomes" id="UP000611762">
    <property type="component" value="Unassembled WGS sequence"/>
</dbReference>
<dbReference type="PIRSF" id="PIRSF000532">
    <property type="entry name" value="ATP_PFK_prok"/>
    <property type="match status" value="1"/>
</dbReference>
<dbReference type="SUPFAM" id="SSF53784">
    <property type="entry name" value="Phosphofructokinase"/>
    <property type="match status" value="1"/>
</dbReference>
<evidence type="ECO:0000256" key="3">
    <source>
        <dbReference type="ARBA" id="ARBA00004496"/>
    </source>
</evidence>